<sequence>MKIIFDRHQNNTNKIETIPFKNFRDFENYIIRLDQSEFSEVILKENNNELKICGGRYNFIVSITIDSETFDLTNNNTQIDLHEQISLMIKGQPVSFPPNLIVTFEKALLVSKYFCLHKQLESSLKWVKRLT</sequence>
<protein>
    <submittedName>
        <fullName evidence="1">Uncharacterized protein</fullName>
    </submittedName>
</protein>
<dbReference type="RefSeq" id="WP_024566398.1">
    <property type="nucleotide sequence ID" value="NZ_AP022313.1"/>
</dbReference>
<dbReference type="EMBL" id="NWGY01000008">
    <property type="protein sequence ID" value="MDV3663803.1"/>
    <property type="molecule type" value="Genomic_DNA"/>
</dbReference>
<accession>A0AAE4T5V5</accession>
<evidence type="ECO:0000313" key="2">
    <source>
        <dbReference type="Proteomes" id="UP001189000"/>
    </source>
</evidence>
<comment type="caution">
    <text evidence="1">The sequence shown here is derived from an EMBL/GenBank/DDBJ whole genome shotgun (WGS) entry which is preliminary data.</text>
</comment>
<organism evidence="1 2">
    <name type="scientific">Elizabethkingia anophelis</name>
    <dbReference type="NCBI Taxonomy" id="1117645"/>
    <lineage>
        <taxon>Bacteria</taxon>
        <taxon>Pseudomonadati</taxon>
        <taxon>Bacteroidota</taxon>
        <taxon>Flavobacteriia</taxon>
        <taxon>Flavobacteriales</taxon>
        <taxon>Weeksellaceae</taxon>
        <taxon>Elizabethkingia</taxon>
    </lineage>
</organism>
<name>A0AAE4T5V5_9FLAO</name>
<reference evidence="1" key="1">
    <citation type="submission" date="2023-02" db="EMBL/GenBank/DDBJ databases">
        <title>Elizabethkingia anophelis draft genomes.</title>
        <authorList>
            <person name="Nicholson A.C."/>
            <person name="Whitney A.M."/>
            <person name="Humrighouse B.W."/>
            <person name="Villarma A."/>
            <person name="Bell M."/>
            <person name="Mcquiston J."/>
        </authorList>
    </citation>
    <scope>NUCLEOTIDE SEQUENCE</scope>
    <source>
        <strain evidence="1">B4955</strain>
    </source>
</reference>
<dbReference type="AlphaFoldDB" id="A0AAE4T5V5"/>
<proteinExistence type="predicted"/>
<evidence type="ECO:0000313" key="1">
    <source>
        <dbReference type="EMBL" id="MDV3663803.1"/>
    </source>
</evidence>
<gene>
    <name evidence="1" type="ORF">CMU51_06990</name>
</gene>
<dbReference type="Proteomes" id="UP001189000">
    <property type="component" value="Unassembled WGS sequence"/>
</dbReference>